<feature type="region of interest" description="Disordered" evidence="1">
    <location>
        <begin position="304"/>
        <end position="359"/>
    </location>
</feature>
<evidence type="ECO:0000259" key="3">
    <source>
        <dbReference type="Pfam" id="PF21669"/>
    </source>
</evidence>
<name>A0A6P9D7R2_PANGU</name>
<dbReference type="CTD" id="54537"/>
<dbReference type="GO" id="GO:0035861">
    <property type="term" value="C:site of double-strand break"/>
    <property type="evidence" value="ECO:0007669"/>
    <property type="project" value="TreeGrafter"/>
</dbReference>
<feature type="compositionally biased region" description="Basic and acidic residues" evidence="1">
    <location>
        <begin position="342"/>
        <end position="354"/>
    </location>
</feature>
<dbReference type="PANTHER" id="PTHR14495">
    <property type="entry name" value="SHIELDIN COMPLEX SUBUNIT 2"/>
    <property type="match status" value="1"/>
</dbReference>
<gene>
    <name evidence="6 7" type="primary">SHLD2</name>
</gene>
<accession>A0A6P9D7R2</accession>
<feature type="domain" description="Shieldin complex subunit 2 C-terminal" evidence="2">
    <location>
        <begin position="702"/>
        <end position="866"/>
    </location>
</feature>
<dbReference type="InterPro" id="IPR049507">
    <property type="entry name" value="SHLD2_OB1"/>
</dbReference>
<dbReference type="PANTHER" id="PTHR14495:SF2">
    <property type="entry name" value="SHIELDIN COMPLEX SUBUNIT 2"/>
    <property type="match status" value="1"/>
</dbReference>
<reference evidence="6 7" key="1">
    <citation type="submission" date="2025-04" db="UniProtKB">
        <authorList>
            <consortium name="RefSeq"/>
        </authorList>
    </citation>
    <scope>IDENTIFICATION</scope>
    <source>
        <tissue evidence="6 7">Blood</tissue>
    </source>
</reference>
<feature type="domain" description="Shieldin complex subunit 2 first OB fold" evidence="3">
    <location>
        <begin position="397"/>
        <end position="530"/>
    </location>
</feature>
<protein>
    <submittedName>
        <fullName evidence="6 7">Shieldin complex subunit 2 isoform X1</fullName>
    </submittedName>
</protein>
<evidence type="ECO:0000259" key="2">
    <source>
        <dbReference type="Pfam" id="PF15793"/>
    </source>
</evidence>
<evidence type="ECO:0000313" key="6">
    <source>
        <dbReference type="RefSeq" id="XP_034291279.1"/>
    </source>
</evidence>
<organism evidence="5 6">
    <name type="scientific">Pantherophis guttatus</name>
    <name type="common">Corn snake</name>
    <name type="synonym">Elaphe guttata</name>
    <dbReference type="NCBI Taxonomy" id="94885"/>
    <lineage>
        <taxon>Eukaryota</taxon>
        <taxon>Metazoa</taxon>
        <taxon>Chordata</taxon>
        <taxon>Craniata</taxon>
        <taxon>Vertebrata</taxon>
        <taxon>Euteleostomi</taxon>
        <taxon>Lepidosauria</taxon>
        <taxon>Squamata</taxon>
        <taxon>Bifurcata</taxon>
        <taxon>Unidentata</taxon>
        <taxon>Episquamata</taxon>
        <taxon>Toxicofera</taxon>
        <taxon>Serpentes</taxon>
        <taxon>Colubroidea</taxon>
        <taxon>Colubridae</taxon>
        <taxon>Colubrinae</taxon>
        <taxon>Pantherophis</taxon>
    </lineage>
</organism>
<evidence type="ECO:0000259" key="4">
    <source>
        <dbReference type="Pfam" id="PF22779"/>
    </source>
</evidence>
<proteinExistence type="predicted"/>
<feature type="domain" description="Shieldin complex subunit 2 second OB fold" evidence="4">
    <location>
        <begin position="563"/>
        <end position="644"/>
    </location>
</feature>
<dbReference type="InterPro" id="IPR053944">
    <property type="entry name" value="SHLD2_OB2"/>
</dbReference>
<dbReference type="InterPro" id="IPR029715">
    <property type="entry name" value="FAM35A"/>
</dbReference>
<dbReference type="GeneID" id="117676134"/>
<dbReference type="OrthoDB" id="5963585at2759"/>
<evidence type="ECO:0000313" key="7">
    <source>
        <dbReference type="RefSeq" id="XP_034291280.1"/>
    </source>
</evidence>
<dbReference type="KEGG" id="pgut:117676134"/>
<dbReference type="GO" id="GO:0005634">
    <property type="term" value="C:nucleus"/>
    <property type="evidence" value="ECO:0007669"/>
    <property type="project" value="TreeGrafter"/>
</dbReference>
<dbReference type="GO" id="GO:0010569">
    <property type="term" value="P:regulation of double-strand break repair via homologous recombination"/>
    <property type="evidence" value="ECO:0007669"/>
    <property type="project" value="TreeGrafter"/>
</dbReference>
<dbReference type="RefSeq" id="XP_034291279.1">
    <property type="nucleotide sequence ID" value="XM_034435388.1"/>
</dbReference>
<keyword evidence="5" id="KW-1185">Reference proteome</keyword>
<dbReference type="Pfam" id="PF21669">
    <property type="entry name" value="SHLD2_OB1"/>
    <property type="match status" value="1"/>
</dbReference>
<evidence type="ECO:0000313" key="5">
    <source>
        <dbReference type="Proteomes" id="UP001652622"/>
    </source>
</evidence>
<evidence type="ECO:0000256" key="1">
    <source>
        <dbReference type="SAM" id="MobiDB-lite"/>
    </source>
</evidence>
<dbReference type="Pfam" id="PF15793">
    <property type="entry name" value="SHLD2_C"/>
    <property type="match status" value="1"/>
</dbReference>
<dbReference type="AlphaFoldDB" id="A0A6P9D7R2"/>
<dbReference type="Proteomes" id="UP001652622">
    <property type="component" value="Unplaced"/>
</dbReference>
<dbReference type="InterPro" id="IPR031589">
    <property type="entry name" value="SHLD2_C"/>
</dbReference>
<dbReference type="RefSeq" id="XP_034291280.1">
    <property type="nucleotide sequence ID" value="XM_034435389.1"/>
</dbReference>
<dbReference type="Pfam" id="PF22779">
    <property type="entry name" value="OB_SHLD2_2nd"/>
    <property type="match status" value="1"/>
</dbReference>
<sequence>MSRRPQIHMFFGAPILSTAPSNPKEENGSSANEKPWRELHLSFTNDTFNLCSTNFRPLDYETANDAVLVVNSKDHFPVNFEKRGGSVDVFMTDCATSVGCVKSFSHKKEVLGESPEDGSSVCSDISRGNQKKHHECQQSKKNYTKGNAGCIIDNHLDSSPLVFEMKDFKNCVVVNHNPTYLKSQPQGENLLLSQYLKTCSQKADELKPGNLLDAPSNLVLSTDNEFLSILTLSQVALCSGQYAVGQNEMQNKPVAGEGVELALPCREDTADGEPLLKSNEDGDTAAKKVDTNCEANFESSIQLFDSDNSSQDNSDFKKRSLLSSPVKTEGRDLKPQRKRQLHSPEEHHAERSQATDDNVMTSRFTFGDQQLSKRIKLACSPLRPVKKTGKTRIPGIEKAQKPLSLLKDCVEKSQKFSILVVVLHPCHIKEIKVGSTASCKVPLATVVVADQSEVRQKVVLWRTAAFLSLTIFPGDIVLFTDVVVCENRWVGEMMLQSTFMTKLVNLGSCSAINPKEASHIVDSHLLQDLLTYVSAKHGPLQALPPRQRQSLDNVSCVLLNRLKPDTLVHAVLRIINITVLIESVYSFKEEKQSKIVLTVEQIRGQPYALVVWGDAAAQCLQLQRKKDHIWEFKYLFVKHNPVSGDLELHTTPWSVLECLFDDDKRALAFKEKFERKVQELMKMTTLASHLEEKCSGIIQVKACVSKLSFMDPSLSHGQLVFDADTSLEHIFASLPLITYKGCAKCGRERQTDDNEIYKQCPTCLPLNQVKIFYRPAVMTIEEGDYEISVRVGSELMERMFLNIPAEWLKKAVEPSSDTTYGMLVADLCHSLLTDSKASYLLTIKSHFVLDENSFPLEKDFQLLEFHLDL</sequence>
<dbReference type="OMA" id="VNCEAIS"/>